<dbReference type="EMBL" id="MDCO01000012">
    <property type="protein sequence ID" value="OEJ13884.1"/>
    <property type="molecule type" value="Genomic_DNA"/>
</dbReference>
<sequence length="199" mass="23286">MKKIVCLGDSTTYGYMVSRDKVWTEILNDKFNNEEHKDLKFINKGINGDMISCMLARFDIDCQKENADTVILMGGVNDIFTCKPLEKIENNLISIVNKSLENNIDIIVFTPISFVKEAFDFFESNNIEEFDNILKEYVHFINNYTKTNNIKSIDVYNLFVNKILKENHYYDIFFDGVHLSENGHNVFALEIYKELQKYL</sequence>
<dbReference type="RefSeq" id="WP_069727186.1">
    <property type="nucleotide sequence ID" value="NZ_MDCO01000012.1"/>
</dbReference>
<evidence type="ECO:0000259" key="1">
    <source>
        <dbReference type="Pfam" id="PF13472"/>
    </source>
</evidence>
<dbReference type="InterPro" id="IPR013830">
    <property type="entry name" value="SGNH_hydro"/>
</dbReference>
<reference evidence="2 3" key="1">
    <citation type="submission" date="2016-08" db="EMBL/GenBank/DDBJ databases">
        <title>Characterization and recognition of Brachyspira hampsonii sp. nov., a novel intestinal spirochete that is pathogenic to pigs.</title>
        <authorList>
            <person name="Mirajkar N."/>
            <person name="La T."/>
            <person name="Phillips N."/>
            <person name="Hampson D."/>
            <person name="Gebhart C."/>
        </authorList>
    </citation>
    <scope>NUCLEOTIDE SEQUENCE [LARGE SCALE GENOMIC DNA]</scope>
    <source>
        <strain evidence="2 3">P280/1</strain>
    </source>
</reference>
<dbReference type="AlphaFoldDB" id="A0A1E5NCJ7"/>
<dbReference type="InterPro" id="IPR036514">
    <property type="entry name" value="SGNH_hydro_sf"/>
</dbReference>
<dbReference type="GO" id="GO:0004622">
    <property type="term" value="F:phosphatidylcholine lysophospholipase activity"/>
    <property type="evidence" value="ECO:0007669"/>
    <property type="project" value="TreeGrafter"/>
</dbReference>
<evidence type="ECO:0000313" key="3">
    <source>
        <dbReference type="Proteomes" id="UP000095247"/>
    </source>
</evidence>
<dbReference type="InterPro" id="IPR051532">
    <property type="entry name" value="Ester_Hydrolysis_Enzymes"/>
</dbReference>
<accession>A0A1E5NCJ7</accession>
<proteinExistence type="predicted"/>
<protein>
    <submittedName>
        <fullName evidence="2">Arylesterase</fullName>
    </submittedName>
</protein>
<dbReference type="SUPFAM" id="SSF52266">
    <property type="entry name" value="SGNH hydrolase"/>
    <property type="match status" value="1"/>
</dbReference>
<dbReference type="PANTHER" id="PTHR30383">
    <property type="entry name" value="THIOESTERASE 1/PROTEASE 1/LYSOPHOSPHOLIPASE L1"/>
    <property type="match status" value="1"/>
</dbReference>
<dbReference type="Pfam" id="PF13472">
    <property type="entry name" value="Lipase_GDSL_2"/>
    <property type="match status" value="1"/>
</dbReference>
<gene>
    <name evidence="2" type="ORF">BFL38_03855</name>
</gene>
<comment type="caution">
    <text evidence="2">The sequence shown here is derived from an EMBL/GenBank/DDBJ whole genome shotgun (WGS) entry which is preliminary data.</text>
</comment>
<organism evidence="2 3">
    <name type="scientific">Brachyspira hampsonii</name>
    <dbReference type="NCBI Taxonomy" id="1287055"/>
    <lineage>
        <taxon>Bacteria</taxon>
        <taxon>Pseudomonadati</taxon>
        <taxon>Spirochaetota</taxon>
        <taxon>Spirochaetia</taxon>
        <taxon>Brachyspirales</taxon>
        <taxon>Brachyspiraceae</taxon>
        <taxon>Brachyspira</taxon>
    </lineage>
</organism>
<evidence type="ECO:0000313" key="2">
    <source>
        <dbReference type="EMBL" id="OEJ13884.1"/>
    </source>
</evidence>
<feature type="domain" description="SGNH hydrolase-type esterase" evidence="1">
    <location>
        <begin position="6"/>
        <end position="185"/>
    </location>
</feature>
<dbReference type="PANTHER" id="PTHR30383:SF5">
    <property type="entry name" value="SGNH HYDROLASE-TYPE ESTERASE DOMAIN-CONTAINING PROTEIN"/>
    <property type="match status" value="1"/>
</dbReference>
<name>A0A1E5NCJ7_9SPIR</name>
<dbReference type="Gene3D" id="3.40.50.1110">
    <property type="entry name" value="SGNH hydrolase"/>
    <property type="match status" value="1"/>
</dbReference>
<dbReference type="Proteomes" id="UP000095247">
    <property type="component" value="Unassembled WGS sequence"/>
</dbReference>